<dbReference type="PANTHER" id="PTHR37326:SF1">
    <property type="entry name" value="BLL3975 PROTEIN"/>
    <property type="match status" value="1"/>
</dbReference>
<evidence type="ECO:0000313" key="6">
    <source>
        <dbReference type="EMBL" id="WDZ83802.1"/>
    </source>
</evidence>
<dbReference type="InterPro" id="IPR053138">
    <property type="entry name" value="N-alpha-Ac-DABA_deacetylase"/>
</dbReference>
<evidence type="ECO:0000256" key="3">
    <source>
        <dbReference type="ARBA" id="ARBA00022801"/>
    </source>
</evidence>
<proteinExistence type="predicted"/>
<dbReference type="PANTHER" id="PTHR37326">
    <property type="entry name" value="BLL3975 PROTEIN"/>
    <property type="match status" value="1"/>
</dbReference>
<comment type="cofactor">
    <cofactor evidence="1">
        <name>Zn(2+)</name>
        <dbReference type="ChEBI" id="CHEBI:29105"/>
    </cofactor>
</comment>
<evidence type="ECO:0000256" key="4">
    <source>
        <dbReference type="ARBA" id="ARBA00022833"/>
    </source>
</evidence>
<keyword evidence="4" id="KW-0862">Zinc</keyword>
<keyword evidence="3" id="KW-0378">Hydrolase</keyword>
<evidence type="ECO:0000256" key="1">
    <source>
        <dbReference type="ARBA" id="ARBA00001947"/>
    </source>
</evidence>
<dbReference type="Gene3D" id="3.40.630.10">
    <property type="entry name" value="Zn peptidases"/>
    <property type="match status" value="1"/>
</dbReference>
<evidence type="ECO:0000256" key="2">
    <source>
        <dbReference type="ARBA" id="ARBA00022723"/>
    </source>
</evidence>
<feature type="domain" description="Succinylglutamate desuccinylase/Aspartoacylase catalytic" evidence="5">
    <location>
        <begin position="32"/>
        <end position="184"/>
    </location>
</feature>
<evidence type="ECO:0000259" key="5">
    <source>
        <dbReference type="Pfam" id="PF24827"/>
    </source>
</evidence>
<dbReference type="InterPro" id="IPR055438">
    <property type="entry name" value="AstE_AspA_cat"/>
</dbReference>
<dbReference type="EMBL" id="CP118615">
    <property type="protein sequence ID" value="WDZ83802.1"/>
    <property type="molecule type" value="Genomic_DNA"/>
</dbReference>
<sequence>MNRVREWTVPIGRQVDGSPWPLRFVEITASAPGPTTGFVAGLWGDKPLGVLTLHELVDTLTELPLAGTVLLCPAVNLPALAAGTRVSPDHHQLNRRFPGSPTGFLTDQIAHALHATLTEHCSTVVDLHSGTPTMALRYTYDFGDLDLSVAFGQLPVVVDHAYPTQLSAVLARGGVPSCLPEFGGGPFRESTAGIAGCLNVLRYRGQLDSPLTGPPTVPVIRDLHLVLPSTTGVLVGTLGPGDVGATVPTGVLGWVTNVLTGERVEEFVVERPGGILLMASASPAMVAPGAYAFMIGFPFQERPLPATGSAPSVP</sequence>
<protein>
    <submittedName>
        <fullName evidence="6">Succinylglutamate desuccinylase/aspartoacylase family protein</fullName>
    </submittedName>
</protein>
<reference evidence="6 7" key="1">
    <citation type="submission" date="2023-02" db="EMBL/GenBank/DDBJ databases">
        <authorList>
            <person name="Mo P."/>
        </authorList>
    </citation>
    <scope>NUCLEOTIDE SEQUENCE [LARGE SCALE GENOMIC DNA]</scope>
    <source>
        <strain evidence="6 7">HUAS 3</strain>
    </source>
</reference>
<dbReference type="Proteomes" id="UP001219605">
    <property type="component" value="Chromosome"/>
</dbReference>
<keyword evidence="2" id="KW-0479">Metal-binding</keyword>
<gene>
    <name evidence="6" type="ORF">PVK37_25565</name>
</gene>
<dbReference type="Pfam" id="PF24827">
    <property type="entry name" value="AstE_AspA_cat"/>
    <property type="match status" value="1"/>
</dbReference>
<organism evidence="6 7">
    <name type="scientific">Micromonospora cathayae</name>
    <dbReference type="NCBI Taxonomy" id="3028804"/>
    <lineage>
        <taxon>Bacteria</taxon>
        <taxon>Bacillati</taxon>
        <taxon>Actinomycetota</taxon>
        <taxon>Actinomycetes</taxon>
        <taxon>Micromonosporales</taxon>
        <taxon>Micromonosporaceae</taxon>
        <taxon>Micromonospora</taxon>
    </lineage>
</organism>
<accession>A0ABY7ZNJ9</accession>
<dbReference type="SUPFAM" id="SSF53187">
    <property type="entry name" value="Zn-dependent exopeptidases"/>
    <property type="match status" value="1"/>
</dbReference>
<keyword evidence="7" id="KW-1185">Reference proteome</keyword>
<dbReference type="RefSeq" id="WP_275030360.1">
    <property type="nucleotide sequence ID" value="NZ_CP118615.1"/>
</dbReference>
<evidence type="ECO:0000313" key="7">
    <source>
        <dbReference type="Proteomes" id="UP001219605"/>
    </source>
</evidence>
<name>A0ABY7ZNJ9_9ACTN</name>